<dbReference type="GO" id="GO:0016787">
    <property type="term" value="F:hydrolase activity"/>
    <property type="evidence" value="ECO:0007669"/>
    <property type="project" value="UniProtKB-KW"/>
</dbReference>
<feature type="non-terminal residue" evidence="2">
    <location>
        <position position="1"/>
    </location>
</feature>
<evidence type="ECO:0000313" key="3">
    <source>
        <dbReference type="Proteomes" id="UP000485058"/>
    </source>
</evidence>
<feature type="domain" description="AB hydrolase-1" evidence="1">
    <location>
        <begin position="68"/>
        <end position="237"/>
    </location>
</feature>
<dbReference type="AlphaFoldDB" id="A0A6A0A775"/>
<keyword evidence="3" id="KW-1185">Reference proteome</keyword>
<reference evidence="2 3" key="1">
    <citation type="submission" date="2020-02" db="EMBL/GenBank/DDBJ databases">
        <title>Draft genome sequence of Haematococcus lacustris strain NIES-144.</title>
        <authorList>
            <person name="Morimoto D."/>
            <person name="Nakagawa S."/>
            <person name="Yoshida T."/>
            <person name="Sawayama S."/>
        </authorList>
    </citation>
    <scope>NUCLEOTIDE SEQUENCE [LARGE SCALE GENOMIC DNA]</scope>
    <source>
        <strain evidence="2 3">NIES-144</strain>
    </source>
</reference>
<dbReference type="PANTHER" id="PTHR37471">
    <property type="entry name" value="UNNAMED PRODUCT"/>
    <property type="match status" value="1"/>
</dbReference>
<dbReference type="Pfam" id="PF00561">
    <property type="entry name" value="Abhydrolase_1"/>
    <property type="match status" value="1"/>
</dbReference>
<evidence type="ECO:0000313" key="2">
    <source>
        <dbReference type="EMBL" id="GFH28351.1"/>
    </source>
</evidence>
<sequence length="255" mass="27572">MSWMNHTMLSWAGFKEHRQDNLVYFTYNVPQPTSSQASTWRTTPRPKSFQDEQGYTALAAQPAASAAPIVLLHGVGLGLLPYIRMLVSLAATGAPVIAVEYKHVGQRWCKDVPSLTDLRDTVLAILRKHGYGTGPAFTRLSSEAGSLTKPHQTAAQAMGLPRASVECLRGYGGVEPLTSSCEGDLPELLAPAGRDGQGQGVHLIGHSFGTLVASSIAQAAPQAVSTLTLLDPVCFHMWLPSLLINFIYRPQRLLR</sequence>
<dbReference type="SUPFAM" id="SSF53474">
    <property type="entry name" value="alpha/beta-Hydrolases"/>
    <property type="match status" value="1"/>
</dbReference>
<organism evidence="2 3">
    <name type="scientific">Haematococcus lacustris</name>
    <name type="common">Green alga</name>
    <name type="synonym">Haematococcus pluvialis</name>
    <dbReference type="NCBI Taxonomy" id="44745"/>
    <lineage>
        <taxon>Eukaryota</taxon>
        <taxon>Viridiplantae</taxon>
        <taxon>Chlorophyta</taxon>
        <taxon>core chlorophytes</taxon>
        <taxon>Chlorophyceae</taxon>
        <taxon>CS clade</taxon>
        <taxon>Chlamydomonadales</taxon>
        <taxon>Haematococcaceae</taxon>
        <taxon>Haematococcus</taxon>
    </lineage>
</organism>
<protein>
    <submittedName>
        <fullName evidence="2">AB hydrolase-1 domain-containing protein</fullName>
    </submittedName>
</protein>
<dbReference type="EMBL" id="BLLF01003841">
    <property type="protein sequence ID" value="GFH28351.1"/>
    <property type="molecule type" value="Genomic_DNA"/>
</dbReference>
<dbReference type="Gene3D" id="3.40.50.1820">
    <property type="entry name" value="alpha/beta hydrolase"/>
    <property type="match status" value="2"/>
</dbReference>
<gene>
    <name evidence="2" type="ORF">HaLaN_26828</name>
</gene>
<proteinExistence type="predicted"/>
<feature type="non-terminal residue" evidence="2">
    <location>
        <position position="255"/>
    </location>
</feature>
<accession>A0A6A0A775</accession>
<evidence type="ECO:0000259" key="1">
    <source>
        <dbReference type="Pfam" id="PF00561"/>
    </source>
</evidence>
<dbReference type="Proteomes" id="UP000485058">
    <property type="component" value="Unassembled WGS sequence"/>
</dbReference>
<name>A0A6A0A775_HAELA</name>
<keyword evidence="2" id="KW-0378">Hydrolase</keyword>
<dbReference type="InterPro" id="IPR029058">
    <property type="entry name" value="AB_hydrolase_fold"/>
</dbReference>
<comment type="caution">
    <text evidence="2">The sequence shown here is derived from an EMBL/GenBank/DDBJ whole genome shotgun (WGS) entry which is preliminary data.</text>
</comment>
<dbReference type="InterPro" id="IPR000073">
    <property type="entry name" value="AB_hydrolase_1"/>
</dbReference>
<dbReference type="PANTHER" id="PTHR37471:SF1">
    <property type="entry name" value="AB HYDROLASE-1 DOMAIN-CONTAINING PROTEIN"/>
    <property type="match status" value="1"/>
</dbReference>